<evidence type="ECO:0000256" key="4">
    <source>
        <dbReference type="PROSITE-ProRule" id="PRU00335"/>
    </source>
</evidence>
<dbReference type="InterPro" id="IPR036271">
    <property type="entry name" value="Tet_transcr_reg_TetR-rel_C_sf"/>
</dbReference>
<evidence type="ECO:0000256" key="1">
    <source>
        <dbReference type="ARBA" id="ARBA00023015"/>
    </source>
</evidence>
<protein>
    <submittedName>
        <fullName evidence="6">TetR family transcriptional regulator</fullName>
    </submittedName>
</protein>
<dbReference type="InterPro" id="IPR009057">
    <property type="entry name" value="Homeodomain-like_sf"/>
</dbReference>
<evidence type="ECO:0000313" key="7">
    <source>
        <dbReference type="Proteomes" id="UP001621418"/>
    </source>
</evidence>
<evidence type="ECO:0000259" key="5">
    <source>
        <dbReference type="PROSITE" id="PS50977"/>
    </source>
</evidence>
<gene>
    <name evidence="6" type="ORF">OG308_07305</name>
</gene>
<dbReference type="PANTHER" id="PTHR30055:SF234">
    <property type="entry name" value="HTH-TYPE TRANSCRIPTIONAL REGULATOR BETI"/>
    <property type="match status" value="1"/>
</dbReference>
<dbReference type="RefSeq" id="WP_255284452.1">
    <property type="nucleotide sequence ID" value="NZ_CP109527.1"/>
</dbReference>
<keyword evidence="1" id="KW-0805">Transcription regulation</keyword>
<keyword evidence="7" id="KW-1185">Reference proteome</keyword>
<evidence type="ECO:0000256" key="2">
    <source>
        <dbReference type="ARBA" id="ARBA00023125"/>
    </source>
</evidence>
<reference evidence="6 7" key="1">
    <citation type="submission" date="2022-10" db="EMBL/GenBank/DDBJ databases">
        <title>The complete genomes of actinobacterial strains from the NBC collection.</title>
        <authorList>
            <person name="Joergensen T.S."/>
            <person name="Alvarez Arevalo M."/>
            <person name="Sterndorff E.B."/>
            <person name="Faurdal D."/>
            <person name="Vuksanovic O."/>
            <person name="Mourched A.-S."/>
            <person name="Charusanti P."/>
            <person name="Shaw S."/>
            <person name="Blin K."/>
            <person name="Weber T."/>
        </authorList>
    </citation>
    <scope>NUCLEOTIDE SEQUENCE [LARGE SCALE GENOMIC DNA]</scope>
    <source>
        <strain evidence="6 7">NBC_01413</strain>
    </source>
</reference>
<dbReference type="Pfam" id="PF00440">
    <property type="entry name" value="TetR_N"/>
    <property type="match status" value="1"/>
</dbReference>
<proteinExistence type="predicted"/>
<sequence length="269" mass="30063">MTGRALALSAEAASIVRRDRDIGRLLRNFHFGDNHINWSNVQDFLADRRIDCSWRGRLTRTVSSRLSVEERRAHLIEAAIGLAEKKGVAGVTTRDVAQAAGVSLGVVHYCFENKDALMTELVKALSMELRDSVDADESVWEDAGTGKEALQKLVRRGLELMWRNIEATPERQLLTYETTTYALREGESTPAKLAIAREQYGFNDSTIADVINQCSEATETRWNTPVPTLSRFMLNVIDGIVLRWLVDDDSESVQTQLDLLAEMITAHAA</sequence>
<evidence type="ECO:0000313" key="6">
    <source>
        <dbReference type="EMBL" id="WTY39531.1"/>
    </source>
</evidence>
<accession>A0ABZ1NHU5</accession>
<dbReference type="InterPro" id="IPR001647">
    <property type="entry name" value="HTH_TetR"/>
</dbReference>
<keyword evidence="2 4" id="KW-0238">DNA-binding</keyword>
<dbReference type="InterPro" id="IPR050109">
    <property type="entry name" value="HTH-type_TetR-like_transc_reg"/>
</dbReference>
<dbReference type="PROSITE" id="PS50977">
    <property type="entry name" value="HTH_TETR_2"/>
    <property type="match status" value="1"/>
</dbReference>
<dbReference type="SUPFAM" id="SSF48498">
    <property type="entry name" value="Tetracyclin repressor-like, C-terminal domain"/>
    <property type="match status" value="1"/>
</dbReference>
<feature type="DNA-binding region" description="H-T-H motif" evidence="4">
    <location>
        <begin position="92"/>
        <end position="111"/>
    </location>
</feature>
<name>A0ABZ1NHU5_9NOCA</name>
<organism evidence="6 7">
    <name type="scientific">Nocardia salmonicida</name>
    <dbReference type="NCBI Taxonomy" id="53431"/>
    <lineage>
        <taxon>Bacteria</taxon>
        <taxon>Bacillati</taxon>
        <taxon>Actinomycetota</taxon>
        <taxon>Actinomycetes</taxon>
        <taxon>Mycobacteriales</taxon>
        <taxon>Nocardiaceae</taxon>
        <taxon>Nocardia</taxon>
    </lineage>
</organism>
<dbReference type="Proteomes" id="UP001621418">
    <property type="component" value="Chromosome"/>
</dbReference>
<dbReference type="Gene3D" id="1.10.357.10">
    <property type="entry name" value="Tetracycline Repressor, domain 2"/>
    <property type="match status" value="1"/>
</dbReference>
<feature type="domain" description="HTH tetR-type" evidence="5">
    <location>
        <begin position="69"/>
        <end position="129"/>
    </location>
</feature>
<dbReference type="PRINTS" id="PR00455">
    <property type="entry name" value="HTHTETR"/>
</dbReference>
<dbReference type="SUPFAM" id="SSF46689">
    <property type="entry name" value="Homeodomain-like"/>
    <property type="match status" value="1"/>
</dbReference>
<evidence type="ECO:0000256" key="3">
    <source>
        <dbReference type="ARBA" id="ARBA00023163"/>
    </source>
</evidence>
<keyword evidence="3" id="KW-0804">Transcription</keyword>
<dbReference type="PANTHER" id="PTHR30055">
    <property type="entry name" value="HTH-TYPE TRANSCRIPTIONAL REGULATOR RUTR"/>
    <property type="match status" value="1"/>
</dbReference>
<dbReference type="EMBL" id="CP109527">
    <property type="protein sequence ID" value="WTY39531.1"/>
    <property type="molecule type" value="Genomic_DNA"/>
</dbReference>